<evidence type="ECO:0000256" key="1">
    <source>
        <dbReference type="SAM" id="Phobius"/>
    </source>
</evidence>
<organism evidence="2 3">
    <name type="scientific">Effrenium voratum</name>
    <dbReference type="NCBI Taxonomy" id="2562239"/>
    <lineage>
        <taxon>Eukaryota</taxon>
        <taxon>Sar</taxon>
        <taxon>Alveolata</taxon>
        <taxon>Dinophyceae</taxon>
        <taxon>Suessiales</taxon>
        <taxon>Symbiodiniaceae</taxon>
        <taxon>Effrenium</taxon>
    </lineage>
</organism>
<dbReference type="AlphaFoldDB" id="A0AA36I972"/>
<accession>A0AA36I972</accession>
<comment type="caution">
    <text evidence="2">The sequence shown here is derived from an EMBL/GenBank/DDBJ whole genome shotgun (WGS) entry which is preliminary data.</text>
</comment>
<keyword evidence="1" id="KW-0812">Transmembrane</keyword>
<dbReference type="EMBL" id="CAUJNA010001002">
    <property type="protein sequence ID" value="CAJ1383315.1"/>
    <property type="molecule type" value="Genomic_DNA"/>
</dbReference>
<sequence length="688" mass="75781">MEGYVFAENVWDAVICFGHQSIGWGSSMVLLFLLGLTIFIQLVFCYMVFTSFTENPFEESSVTALRFWRIDIAHQVSQVSKNTLVSLAARTCEFDKSLATSFSEKEIAENVFEYGFSAMSTGFIMCCLALVAWFSTIIAEFGKLFSFTLGLMEIPRGHTLFHLEDDDQIVLVRLSRKRKTFILTTVLIRAGLQGILLWYGTVYLVYTETVQDLLLNAVALKFVLEVAELMFDAFAPRRSRSFLENLRPLNLELMGKSHTDCLMPVFYLLVLVGLMALSLHFLLMPALEARQSTWEGLCGGNRDFAVATDGLGRLHWSNTDGFDEEGSASNANYLHRATESLISDKNGNPYAPMSLYEPAFDKLLHIVSEETVIEAGSKRNCNDADDDTGTDYWSNMGKGILQMATGNLSISSCKDVVSYCQTVGVQGLRSRQWCPVSCGCGTVFSALLLDKVQNGCPSACTQKSHDSTIECEDSPLNLTQVYAQGAQVLFAQRGYQSDELVALAKLMETQGCEAVARGDVPGKDLCVGASDLMTTVYFRPVKFVCPVACGCDGSGLPGQKRDLTSVSSIESGVKLTGNICQGQAYWNDTKLAPHGNTGNGAPVFKSTIGQMYLYHGPQCEPGGTGTRWVLSPSLCNRGYFMAYTVSKDPTRPPGLAEWHMDCRSDGWKQSCRSLRSSRRRLRAVSSTA</sequence>
<feature type="transmembrane region" description="Helical" evidence="1">
    <location>
        <begin position="122"/>
        <end position="142"/>
    </location>
</feature>
<name>A0AA36I972_9DINO</name>
<evidence type="ECO:0000313" key="3">
    <source>
        <dbReference type="Proteomes" id="UP001178507"/>
    </source>
</evidence>
<feature type="transmembrane region" description="Helical" evidence="1">
    <location>
        <begin position="29"/>
        <end position="49"/>
    </location>
</feature>
<gene>
    <name evidence="2" type="ORF">EVOR1521_LOCUS10466</name>
</gene>
<keyword evidence="1" id="KW-0472">Membrane</keyword>
<protein>
    <submittedName>
        <fullName evidence="2">Uncharacterized protein</fullName>
    </submittedName>
</protein>
<evidence type="ECO:0000313" key="2">
    <source>
        <dbReference type="EMBL" id="CAJ1383315.1"/>
    </source>
</evidence>
<feature type="transmembrane region" description="Helical" evidence="1">
    <location>
        <begin position="261"/>
        <end position="283"/>
    </location>
</feature>
<proteinExistence type="predicted"/>
<dbReference type="Proteomes" id="UP001178507">
    <property type="component" value="Unassembled WGS sequence"/>
</dbReference>
<feature type="transmembrane region" description="Helical" evidence="1">
    <location>
        <begin position="181"/>
        <end position="201"/>
    </location>
</feature>
<keyword evidence="1" id="KW-1133">Transmembrane helix</keyword>
<reference evidence="2" key="1">
    <citation type="submission" date="2023-08" db="EMBL/GenBank/DDBJ databases">
        <authorList>
            <person name="Chen Y."/>
            <person name="Shah S."/>
            <person name="Dougan E. K."/>
            <person name="Thang M."/>
            <person name="Chan C."/>
        </authorList>
    </citation>
    <scope>NUCLEOTIDE SEQUENCE</scope>
</reference>
<keyword evidence="3" id="KW-1185">Reference proteome</keyword>